<evidence type="ECO:0000313" key="2">
    <source>
        <dbReference type="Proteomes" id="UP001186974"/>
    </source>
</evidence>
<dbReference type="EMBL" id="JAWDJW010012596">
    <property type="protein sequence ID" value="KAK3043984.1"/>
    <property type="molecule type" value="Genomic_DNA"/>
</dbReference>
<organism evidence="1 2">
    <name type="scientific">Coniosporium uncinatum</name>
    <dbReference type="NCBI Taxonomy" id="93489"/>
    <lineage>
        <taxon>Eukaryota</taxon>
        <taxon>Fungi</taxon>
        <taxon>Dikarya</taxon>
        <taxon>Ascomycota</taxon>
        <taxon>Pezizomycotina</taxon>
        <taxon>Dothideomycetes</taxon>
        <taxon>Dothideomycetes incertae sedis</taxon>
        <taxon>Coniosporium</taxon>
    </lineage>
</organism>
<dbReference type="Proteomes" id="UP001186974">
    <property type="component" value="Unassembled WGS sequence"/>
</dbReference>
<evidence type="ECO:0000313" key="1">
    <source>
        <dbReference type="EMBL" id="KAK3043984.1"/>
    </source>
</evidence>
<feature type="non-terminal residue" evidence="1">
    <location>
        <position position="210"/>
    </location>
</feature>
<gene>
    <name evidence="1" type="ORF">LTS18_002496</name>
</gene>
<reference evidence="1" key="1">
    <citation type="submission" date="2024-09" db="EMBL/GenBank/DDBJ databases">
        <title>Black Yeasts Isolated from many extreme environments.</title>
        <authorList>
            <person name="Coleine C."/>
            <person name="Stajich J.E."/>
            <person name="Selbmann L."/>
        </authorList>
    </citation>
    <scope>NUCLEOTIDE SEQUENCE</scope>
    <source>
        <strain evidence="1">CCFEE 5737</strain>
    </source>
</reference>
<comment type="caution">
    <text evidence="1">The sequence shown here is derived from an EMBL/GenBank/DDBJ whole genome shotgun (WGS) entry which is preliminary data.</text>
</comment>
<accession>A0ACC3CRZ1</accession>
<keyword evidence="2" id="KW-1185">Reference proteome</keyword>
<protein>
    <submittedName>
        <fullName evidence="1">Uncharacterized protein</fullName>
    </submittedName>
</protein>
<proteinExistence type="predicted"/>
<sequence length="210" mass="23531">MFQAEIKKQRMEFDYAVDFSYRDHGVDWVKADMTRINQVLVNLMTNAIKFTSKKEGERKIAVAVGASKERPTSYPPNVVFFDTEDLGFRMDSTRSSEWGNGETIYILVAVKDTGIGISPEGQAKLFERFRQATPKTEEIYGGSGLGLNISRKLCQLHGGEIGVSSKEGVGSTFGFFIKTRQTDHPSDHVESKDAVSTPTKELQMRFLEES</sequence>
<name>A0ACC3CRZ1_9PEZI</name>